<proteinExistence type="predicted"/>
<feature type="compositionally biased region" description="Basic and acidic residues" evidence="1">
    <location>
        <begin position="34"/>
        <end position="55"/>
    </location>
</feature>
<gene>
    <name evidence="2" type="ORF">EVEC_LOCUS9875</name>
</gene>
<name>A0A0N4VI79_ENTVE</name>
<evidence type="ECO:0000313" key="4">
    <source>
        <dbReference type="WBParaSite" id="EVEC_0001053201-mRNA-1"/>
    </source>
</evidence>
<organism evidence="4">
    <name type="scientific">Enterobius vermicularis</name>
    <name type="common">Human pinworm</name>
    <dbReference type="NCBI Taxonomy" id="51028"/>
    <lineage>
        <taxon>Eukaryota</taxon>
        <taxon>Metazoa</taxon>
        <taxon>Ecdysozoa</taxon>
        <taxon>Nematoda</taxon>
        <taxon>Chromadorea</taxon>
        <taxon>Rhabditida</taxon>
        <taxon>Spirurina</taxon>
        <taxon>Oxyuridomorpha</taxon>
        <taxon>Oxyuroidea</taxon>
        <taxon>Oxyuridae</taxon>
        <taxon>Enterobius</taxon>
    </lineage>
</organism>
<protein>
    <submittedName>
        <fullName evidence="4">GATA-type domain-containing protein</fullName>
    </submittedName>
</protein>
<accession>A0A0N4VI79</accession>
<feature type="region of interest" description="Disordered" evidence="1">
    <location>
        <begin position="25"/>
        <end position="64"/>
    </location>
</feature>
<dbReference type="WBParaSite" id="EVEC_0001053201-mRNA-1">
    <property type="protein sequence ID" value="EVEC_0001053201-mRNA-1"/>
    <property type="gene ID" value="EVEC_0001053201"/>
</dbReference>
<evidence type="ECO:0000313" key="3">
    <source>
        <dbReference type="Proteomes" id="UP000274131"/>
    </source>
</evidence>
<dbReference type="EMBL" id="UXUI01010353">
    <property type="protein sequence ID" value="VDD95124.1"/>
    <property type="molecule type" value="Genomic_DNA"/>
</dbReference>
<reference evidence="4" key="1">
    <citation type="submission" date="2017-02" db="UniProtKB">
        <authorList>
            <consortium name="WormBaseParasite"/>
        </authorList>
    </citation>
    <scope>IDENTIFICATION</scope>
</reference>
<dbReference type="Proteomes" id="UP000274131">
    <property type="component" value="Unassembled WGS sequence"/>
</dbReference>
<evidence type="ECO:0000256" key="1">
    <source>
        <dbReference type="SAM" id="MobiDB-lite"/>
    </source>
</evidence>
<sequence>MNKELAALLELLQDECNDNEVEVNSQNNVNCAQDSKKGASDDVFQRKGSQRRDNKSSAFKSLKDMGTGRWVVPRKCSLCNTITSKVTLPRMKLEPET</sequence>
<keyword evidence="3" id="KW-1185">Reference proteome</keyword>
<reference evidence="2 3" key="2">
    <citation type="submission" date="2018-10" db="EMBL/GenBank/DDBJ databases">
        <authorList>
            <consortium name="Pathogen Informatics"/>
        </authorList>
    </citation>
    <scope>NUCLEOTIDE SEQUENCE [LARGE SCALE GENOMIC DNA]</scope>
</reference>
<evidence type="ECO:0000313" key="2">
    <source>
        <dbReference type="EMBL" id="VDD95124.1"/>
    </source>
</evidence>
<dbReference type="AlphaFoldDB" id="A0A0N4VI79"/>